<name>A0ABR2IXE4_9PEZI</name>
<feature type="compositionally biased region" description="Basic and acidic residues" evidence="1">
    <location>
        <begin position="23"/>
        <end position="37"/>
    </location>
</feature>
<protein>
    <submittedName>
        <fullName evidence="2">Uncharacterized protein</fullName>
    </submittedName>
</protein>
<comment type="caution">
    <text evidence="2">The sequence shown here is derived from an EMBL/GenBank/DDBJ whole genome shotgun (WGS) entry which is preliminary data.</text>
</comment>
<keyword evidence="3" id="KW-1185">Reference proteome</keyword>
<gene>
    <name evidence="2" type="ORF">PGQ11_007859</name>
</gene>
<feature type="region of interest" description="Disordered" evidence="1">
    <location>
        <begin position="1"/>
        <end position="63"/>
    </location>
</feature>
<dbReference type="EMBL" id="JAPCWZ010000004">
    <property type="protein sequence ID" value="KAK8869281.1"/>
    <property type="molecule type" value="Genomic_DNA"/>
</dbReference>
<organism evidence="2 3">
    <name type="scientific">Apiospora arundinis</name>
    <dbReference type="NCBI Taxonomy" id="335852"/>
    <lineage>
        <taxon>Eukaryota</taxon>
        <taxon>Fungi</taxon>
        <taxon>Dikarya</taxon>
        <taxon>Ascomycota</taxon>
        <taxon>Pezizomycotina</taxon>
        <taxon>Sordariomycetes</taxon>
        <taxon>Xylariomycetidae</taxon>
        <taxon>Amphisphaeriales</taxon>
        <taxon>Apiosporaceae</taxon>
        <taxon>Apiospora</taxon>
    </lineage>
</organism>
<dbReference type="Proteomes" id="UP001390339">
    <property type="component" value="Unassembled WGS sequence"/>
</dbReference>
<sequence>MGNVVDEKGNFLGRAKPGSPAPRKVERKGEEEKEYTKEASPLSGFPDAAAGDKDAVGWSNFWR</sequence>
<evidence type="ECO:0000256" key="1">
    <source>
        <dbReference type="SAM" id="MobiDB-lite"/>
    </source>
</evidence>
<evidence type="ECO:0000313" key="3">
    <source>
        <dbReference type="Proteomes" id="UP001390339"/>
    </source>
</evidence>
<proteinExistence type="predicted"/>
<evidence type="ECO:0000313" key="2">
    <source>
        <dbReference type="EMBL" id="KAK8869281.1"/>
    </source>
</evidence>
<reference evidence="2 3" key="1">
    <citation type="journal article" date="2024" name="IMA Fungus">
        <title>Apiospora arundinis, a panoply of carbohydrate-active enzymes and secondary metabolites.</title>
        <authorList>
            <person name="Sorensen T."/>
            <person name="Petersen C."/>
            <person name="Muurmann A.T."/>
            <person name="Christiansen J.V."/>
            <person name="Brundto M.L."/>
            <person name="Overgaard C.K."/>
            <person name="Boysen A.T."/>
            <person name="Wollenberg R.D."/>
            <person name="Larsen T.O."/>
            <person name="Sorensen J.L."/>
            <person name="Nielsen K.L."/>
            <person name="Sondergaard T.E."/>
        </authorList>
    </citation>
    <scope>NUCLEOTIDE SEQUENCE [LARGE SCALE GENOMIC DNA]</scope>
    <source>
        <strain evidence="2 3">AAU 773</strain>
    </source>
</reference>
<accession>A0ABR2IXE4</accession>